<reference evidence="1 2" key="1">
    <citation type="submission" date="2014-04" db="EMBL/GenBank/DDBJ databases">
        <title>Evolutionary Origins and Diversification of the Mycorrhizal Mutualists.</title>
        <authorList>
            <consortium name="DOE Joint Genome Institute"/>
            <consortium name="Mycorrhizal Genomics Consortium"/>
            <person name="Kohler A."/>
            <person name="Kuo A."/>
            <person name="Nagy L.G."/>
            <person name="Floudas D."/>
            <person name="Copeland A."/>
            <person name="Barry K.W."/>
            <person name="Cichocki N."/>
            <person name="Veneault-Fourrey C."/>
            <person name="LaButti K."/>
            <person name="Lindquist E.A."/>
            <person name="Lipzen A."/>
            <person name="Lundell T."/>
            <person name="Morin E."/>
            <person name="Murat C."/>
            <person name="Riley R."/>
            <person name="Ohm R."/>
            <person name="Sun H."/>
            <person name="Tunlid A."/>
            <person name="Henrissat B."/>
            <person name="Grigoriev I.V."/>
            <person name="Hibbett D.S."/>
            <person name="Martin F."/>
        </authorList>
    </citation>
    <scope>NUCLEOTIDE SEQUENCE [LARGE SCALE GENOMIC DNA]</scope>
    <source>
        <strain evidence="1 2">Koide BX008</strain>
    </source>
</reference>
<dbReference type="InParanoid" id="A0A0C2SNM1"/>
<evidence type="ECO:0000313" key="1">
    <source>
        <dbReference type="EMBL" id="KIL64835.1"/>
    </source>
</evidence>
<gene>
    <name evidence="1" type="ORF">M378DRAFT_162685</name>
</gene>
<protein>
    <submittedName>
        <fullName evidence="1">Uncharacterized protein</fullName>
    </submittedName>
</protein>
<sequence>MQVCNLVDTDQKHVSVHHILLGVEHGRFSAPTTYQSHCICHISDGTLAARYKKLKTIVMCNSPELVSDSSVSA</sequence>
<dbReference type="EMBL" id="KN818246">
    <property type="protein sequence ID" value="KIL64835.1"/>
    <property type="molecule type" value="Genomic_DNA"/>
</dbReference>
<dbReference type="AlphaFoldDB" id="A0A0C2SNM1"/>
<evidence type="ECO:0000313" key="2">
    <source>
        <dbReference type="Proteomes" id="UP000054549"/>
    </source>
</evidence>
<keyword evidence="2" id="KW-1185">Reference proteome</keyword>
<dbReference type="Proteomes" id="UP000054549">
    <property type="component" value="Unassembled WGS sequence"/>
</dbReference>
<accession>A0A0C2SNM1</accession>
<dbReference type="HOGENOM" id="CLU_2704312_0_0_1"/>
<proteinExistence type="predicted"/>
<organism evidence="1 2">
    <name type="scientific">Amanita muscaria (strain Koide BX008)</name>
    <dbReference type="NCBI Taxonomy" id="946122"/>
    <lineage>
        <taxon>Eukaryota</taxon>
        <taxon>Fungi</taxon>
        <taxon>Dikarya</taxon>
        <taxon>Basidiomycota</taxon>
        <taxon>Agaricomycotina</taxon>
        <taxon>Agaricomycetes</taxon>
        <taxon>Agaricomycetidae</taxon>
        <taxon>Agaricales</taxon>
        <taxon>Pluteineae</taxon>
        <taxon>Amanitaceae</taxon>
        <taxon>Amanita</taxon>
    </lineage>
</organism>
<name>A0A0C2SNM1_AMAMK</name>